<reference evidence="1" key="1">
    <citation type="submission" date="2020-05" db="EMBL/GenBank/DDBJ databases">
        <title>Large-scale comparative analyses of tick genomes elucidate their genetic diversity and vector capacities.</title>
        <authorList>
            <person name="Jia N."/>
            <person name="Wang J."/>
            <person name="Shi W."/>
            <person name="Du L."/>
            <person name="Sun Y."/>
            <person name="Zhan W."/>
            <person name="Jiang J."/>
            <person name="Wang Q."/>
            <person name="Zhang B."/>
            <person name="Ji P."/>
            <person name="Sakyi L.B."/>
            <person name="Cui X."/>
            <person name="Yuan T."/>
            <person name="Jiang B."/>
            <person name="Yang W."/>
            <person name="Lam T.T.-Y."/>
            <person name="Chang Q."/>
            <person name="Ding S."/>
            <person name="Wang X."/>
            <person name="Zhu J."/>
            <person name="Ruan X."/>
            <person name="Zhao L."/>
            <person name="Wei J."/>
            <person name="Que T."/>
            <person name="Du C."/>
            <person name="Cheng J."/>
            <person name="Dai P."/>
            <person name="Han X."/>
            <person name="Huang E."/>
            <person name="Gao Y."/>
            <person name="Liu J."/>
            <person name="Shao H."/>
            <person name="Ye R."/>
            <person name="Li L."/>
            <person name="Wei W."/>
            <person name="Wang X."/>
            <person name="Wang C."/>
            <person name="Yang T."/>
            <person name="Huo Q."/>
            <person name="Li W."/>
            <person name="Guo W."/>
            <person name="Chen H."/>
            <person name="Zhou L."/>
            <person name="Ni X."/>
            <person name="Tian J."/>
            <person name="Zhou Y."/>
            <person name="Sheng Y."/>
            <person name="Liu T."/>
            <person name="Pan Y."/>
            <person name="Xia L."/>
            <person name="Li J."/>
            <person name="Zhao F."/>
            <person name="Cao W."/>
        </authorList>
    </citation>
    <scope>NUCLEOTIDE SEQUENCE</scope>
    <source>
        <strain evidence="1">Dsil-2018</strain>
    </source>
</reference>
<sequence length="166" mass="18611">MDALGDLLLGWAFAFVFSSMVGLGLDVDLRRCCSGCPGSVRLFDGERVLERLQRVKPRPYSHSDCSSSEENQRWAGLCGFLGGFAAWYRTGLRRFGQLRSPVTWSPEQIAHVGVQLWVTSGLRTPQVRHVDKSGCGHTSVRWPTFPHARQNWTVLRKGIHSFSPPL</sequence>
<dbReference type="Proteomes" id="UP000821865">
    <property type="component" value="Chromosome 7"/>
</dbReference>
<evidence type="ECO:0000313" key="2">
    <source>
        <dbReference type="Proteomes" id="UP000821865"/>
    </source>
</evidence>
<gene>
    <name evidence="1" type="ORF">HPB49_018608</name>
</gene>
<dbReference type="EMBL" id="CM023476">
    <property type="protein sequence ID" value="KAH7941937.1"/>
    <property type="molecule type" value="Genomic_DNA"/>
</dbReference>
<protein>
    <submittedName>
        <fullName evidence="1">Uncharacterized protein</fullName>
    </submittedName>
</protein>
<accession>A0ACB8CH08</accession>
<name>A0ACB8CH08_DERSI</name>
<comment type="caution">
    <text evidence="1">The sequence shown here is derived from an EMBL/GenBank/DDBJ whole genome shotgun (WGS) entry which is preliminary data.</text>
</comment>
<keyword evidence="2" id="KW-1185">Reference proteome</keyword>
<organism evidence="1 2">
    <name type="scientific">Dermacentor silvarum</name>
    <name type="common">Tick</name>
    <dbReference type="NCBI Taxonomy" id="543639"/>
    <lineage>
        <taxon>Eukaryota</taxon>
        <taxon>Metazoa</taxon>
        <taxon>Ecdysozoa</taxon>
        <taxon>Arthropoda</taxon>
        <taxon>Chelicerata</taxon>
        <taxon>Arachnida</taxon>
        <taxon>Acari</taxon>
        <taxon>Parasitiformes</taxon>
        <taxon>Ixodida</taxon>
        <taxon>Ixodoidea</taxon>
        <taxon>Ixodidae</taxon>
        <taxon>Rhipicephalinae</taxon>
        <taxon>Dermacentor</taxon>
    </lineage>
</organism>
<proteinExistence type="predicted"/>
<evidence type="ECO:0000313" key="1">
    <source>
        <dbReference type="EMBL" id="KAH7941937.1"/>
    </source>
</evidence>